<feature type="region of interest" description="Disordered" evidence="1">
    <location>
        <begin position="1"/>
        <end position="23"/>
    </location>
</feature>
<evidence type="ECO:0000256" key="1">
    <source>
        <dbReference type="SAM" id="MobiDB-lite"/>
    </source>
</evidence>
<protein>
    <submittedName>
        <fullName evidence="2">Uncharacterized protein</fullName>
    </submittedName>
</protein>
<proteinExistence type="predicted"/>
<accession>A0ABZ3CQM5</accession>
<dbReference type="EMBL" id="CP151919">
    <property type="protein sequence ID" value="XAD53485.1"/>
    <property type="molecule type" value="Genomic_DNA"/>
</dbReference>
<evidence type="ECO:0000313" key="3">
    <source>
        <dbReference type="Proteomes" id="UP001453229"/>
    </source>
</evidence>
<organism evidence="2 3">
    <name type="scientific">Salinicola lusitanus</name>
    <dbReference type="NCBI Taxonomy" id="1949085"/>
    <lineage>
        <taxon>Bacteria</taxon>
        <taxon>Pseudomonadati</taxon>
        <taxon>Pseudomonadota</taxon>
        <taxon>Gammaproteobacteria</taxon>
        <taxon>Oceanospirillales</taxon>
        <taxon>Halomonadaceae</taxon>
        <taxon>Salinicola</taxon>
    </lineage>
</organism>
<reference evidence="2 3" key="1">
    <citation type="submission" date="2024-04" db="EMBL/GenBank/DDBJ databases">
        <title>Salinicola lusitanus LLJ914,a marine bacterium isolated from the Okinawa Trough.</title>
        <authorList>
            <person name="Li J."/>
        </authorList>
    </citation>
    <scope>NUCLEOTIDE SEQUENCE [LARGE SCALE GENOMIC DNA]</scope>
    <source>
        <strain evidence="2 3">LLJ914</strain>
    </source>
</reference>
<keyword evidence="3" id="KW-1185">Reference proteome</keyword>
<evidence type="ECO:0000313" key="2">
    <source>
        <dbReference type="EMBL" id="XAD53485.1"/>
    </source>
</evidence>
<sequence>MQTNTRKTPGRVYLHPASGSSPESIQRIQRETGMLVVLGASAARLIPMTATRGQAVTA</sequence>
<dbReference type="Proteomes" id="UP001453229">
    <property type="component" value="Chromosome"/>
</dbReference>
<dbReference type="RefSeq" id="WP_342594545.1">
    <property type="nucleotide sequence ID" value="NZ_CP151919.1"/>
</dbReference>
<name>A0ABZ3CQM5_9GAMM</name>
<gene>
    <name evidence="2" type="ORF">AAGT95_16800</name>
</gene>